<protein>
    <submittedName>
        <fullName evidence="2">Uncharacterized protein</fullName>
    </submittedName>
</protein>
<sequence length="220" mass="23899">MTWLRSRSVGRPCKKLRASKQANASCKEPSIQKQTKSSASCQQAQTPPECPAMASDLASSQQPDLAPSPERLLGASGTMEHPAACNPCLDELADKQTQMLQRLTADPVIVSDGRWQNPLPGTMEPALACKDSLTKIRADKMEAALKRFKWGRGPWVHLIGGRRNTSSYCLLPGIQTSSPNASPSATLPMTWGLKWSAVSFSRSRMIATASEALPSEKYML</sequence>
<feature type="compositionally biased region" description="Polar residues" evidence="1">
    <location>
        <begin position="31"/>
        <end position="46"/>
    </location>
</feature>
<organism evidence="2 3">
    <name type="scientific">Apatococcus lobatus</name>
    <dbReference type="NCBI Taxonomy" id="904363"/>
    <lineage>
        <taxon>Eukaryota</taxon>
        <taxon>Viridiplantae</taxon>
        <taxon>Chlorophyta</taxon>
        <taxon>core chlorophytes</taxon>
        <taxon>Trebouxiophyceae</taxon>
        <taxon>Chlorellales</taxon>
        <taxon>Chlorellaceae</taxon>
        <taxon>Apatococcus</taxon>
    </lineage>
</organism>
<dbReference type="Proteomes" id="UP001438707">
    <property type="component" value="Unassembled WGS sequence"/>
</dbReference>
<reference evidence="2 3" key="1">
    <citation type="journal article" date="2024" name="Nat. Commun.">
        <title>Phylogenomics reveals the evolutionary origins of lichenization in chlorophyte algae.</title>
        <authorList>
            <person name="Puginier C."/>
            <person name="Libourel C."/>
            <person name="Otte J."/>
            <person name="Skaloud P."/>
            <person name="Haon M."/>
            <person name="Grisel S."/>
            <person name="Petersen M."/>
            <person name="Berrin J.G."/>
            <person name="Delaux P.M."/>
            <person name="Dal Grande F."/>
            <person name="Keller J."/>
        </authorList>
    </citation>
    <scope>NUCLEOTIDE SEQUENCE [LARGE SCALE GENOMIC DNA]</scope>
    <source>
        <strain evidence="2 3">SAG 2145</strain>
    </source>
</reference>
<proteinExistence type="predicted"/>
<comment type="caution">
    <text evidence="2">The sequence shown here is derived from an EMBL/GenBank/DDBJ whole genome shotgun (WGS) entry which is preliminary data.</text>
</comment>
<keyword evidence="3" id="KW-1185">Reference proteome</keyword>
<evidence type="ECO:0000313" key="3">
    <source>
        <dbReference type="Proteomes" id="UP001438707"/>
    </source>
</evidence>
<evidence type="ECO:0000256" key="1">
    <source>
        <dbReference type="SAM" id="MobiDB-lite"/>
    </source>
</evidence>
<gene>
    <name evidence="2" type="ORF">WJX74_005992</name>
</gene>
<dbReference type="EMBL" id="JALJOS010000017">
    <property type="protein sequence ID" value="KAK9827856.1"/>
    <property type="molecule type" value="Genomic_DNA"/>
</dbReference>
<feature type="region of interest" description="Disordered" evidence="1">
    <location>
        <begin position="1"/>
        <end position="76"/>
    </location>
</feature>
<evidence type="ECO:0000313" key="2">
    <source>
        <dbReference type="EMBL" id="KAK9827856.1"/>
    </source>
</evidence>
<dbReference type="AlphaFoldDB" id="A0AAW1R359"/>
<name>A0AAW1R359_9CHLO</name>
<accession>A0AAW1R359</accession>